<dbReference type="Gene3D" id="3.10.450.50">
    <property type="match status" value="1"/>
</dbReference>
<organism evidence="2 3">
    <name type="scientific">Rubrobacter xylanophilus</name>
    <dbReference type="NCBI Taxonomy" id="49319"/>
    <lineage>
        <taxon>Bacteria</taxon>
        <taxon>Bacillati</taxon>
        <taxon>Actinomycetota</taxon>
        <taxon>Rubrobacteria</taxon>
        <taxon>Rubrobacterales</taxon>
        <taxon>Rubrobacteraceae</taxon>
        <taxon>Rubrobacter</taxon>
    </lineage>
</organism>
<dbReference type="Pfam" id="PF12680">
    <property type="entry name" value="SnoaL_2"/>
    <property type="match status" value="1"/>
</dbReference>
<evidence type="ECO:0000313" key="3">
    <source>
        <dbReference type="Proteomes" id="UP000318065"/>
    </source>
</evidence>
<evidence type="ECO:0000259" key="1">
    <source>
        <dbReference type="Pfam" id="PF12680"/>
    </source>
</evidence>
<evidence type="ECO:0000313" key="2">
    <source>
        <dbReference type="EMBL" id="BBL79443.1"/>
    </source>
</evidence>
<feature type="domain" description="SnoaL-like" evidence="1">
    <location>
        <begin position="14"/>
        <end position="115"/>
    </location>
</feature>
<gene>
    <name evidence="2" type="ORF">RxyAA322_12970</name>
</gene>
<dbReference type="Proteomes" id="UP000318065">
    <property type="component" value="Chromosome"/>
</dbReference>
<dbReference type="InterPro" id="IPR037401">
    <property type="entry name" value="SnoaL-like"/>
</dbReference>
<dbReference type="OrthoDB" id="9800684at2"/>
<sequence length="145" mass="16915">MSEAETSVREVLAKYVERVWNDHDVEAFADFSDDSVHVDDMRYEDEGPSPEDLQDRLRRIFELSPDHEVRILDTISEGNYVVWTYEMSGSWVLANREPSFYRVRGIAFYGFRDGIVIKRAGVMERLKMSYQIGELENLIDICIPV</sequence>
<reference evidence="2" key="1">
    <citation type="journal article" date="2019" name="Microbiol. Resour. Announc.">
        <title>Complete Genome Sequence of Rubrobacter xylanophilus Strain AA3-22, Isolated from Arima Onsen in Japan.</title>
        <authorList>
            <person name="Tomariguchi N."/>
            <person name="Miyazaki K."/>
        </authorList>
    </citation>
    <scope>NUCLEOTIDE SEQUENCE [LARGE SCALE GENOMIC DNA]</scope>
    <source>
        <strain evidence="2">AA3-22</strain>
    </source>
</reference>
<dbReference type="RefSeq" id="WP_143527449.1">
    <property type="nucleotide sequence ID" value="NZ_AP019791.1"/>
</dbReference>
<proteinExistence type="predicted"/>
<accession>A0A510HLI3</accession>
<name>A0A510HLI3_9ACTN</name>
<dbReference type="EMBL" id="AP019791">
    <property type="protein sequence ID" value="BBL79443.1"/>
    <property type="molecule type" value="Genomic_DNA"/>
</dbReference>
<dbReference type="AlphaFoldDB" id="A0A510HLI3"/>
<protein>
    <recommendedName>
        <fullName evidence="1">SnoaL-like domain-containing protein</fullName>
    </recommendedName>
</protein>
<dbReference type="InterPro" id="IPR032710">
    <property type="entry name" value="NTF2-like_dom_sf"/>
</dbReference>
<dbReference type="SUPFAM" id="SSF54427">
    <property type="entry name" value="NTF2-like"/>
    <property type="match status" value="1"/>
</dbReference>
<keyword evidence="3" id="KW-1185">Reference proteome</keyword>